<organism evidence="1 2">
    <name type="scientific">Rhodocollybia butyracea</name>
    <dbReference type="NCBI Taxonomy" id="206335"/>
    <lineage>
        <taxon>Eukaryota</taxon>
        <taxon>Fungi</taxon>
        <taxon>Dikarya</taxon>
        <taxon>Basidiomycota</taxon>
        <taxon>Agaricomycotina</taxon>
        <taxon>Agaricomycetes</taxon>
        <taxon>Agaricomycetidae</taxon>
        <taxon>Agaricales</taxon>
        <taxon>Marasmiineae</taxon>
        <taxon>Omphalotaceae</taxon>
        <taxon>Rhodocollybia</taxon>
    </lineage>
</organism>
<sequence>MTTYGMPYFLEDKTGKLTGSEFVDIHDRLRLTYRRSTDKQSPHTAYMIYNTSPHIYNPAFAQALVALDFGPEHALGTVSFSSKICIPMKKYLVKLSARGRMYKFIGSDSQEYFWSWRSQPNQEWTCTNASGYLAAYYSLKTPGEPHYEASSGCSLTIDESFGHLAPEMLASLMILRHISEYNL</sequence>
<accession>A0A9P5PNU5</accession>
<dbReference type="AlphaFoldDB" id="A0A9P5PNU5"/>
<keyword evidence="2" id="KW-1185">Reference proteome</keyword>
<reference evidence="1" key="1">
    <citation type="submission" date="2020-11" db="EMBL/GenBank/DDBJ databases">
        <authorList>
            <consortium name="DOE Joint Genome Institute"/>
            <person name="Ahrendt S."/>
            <person name="Riley R."/>
            <person name="Andreopoulos W."/>
            <person name="Labutti K."/>
            <person name="Pangilinan J."/>
            <person name="Ruiz-Duenas F.J."/>
            <person name="Barrasa J.M."/>
            <person name="Sanchez-Garcia M."/>
            <person name="Camarero S."/>
            <person name="Miyauchi S."/>
            <person name="Serrano A."/>
            <person name="Linde D."/>
            <person name="Babiker R."/>
            <person name="Drula E."/>
            <person name="Ayuso-Fernandez I."/>
            <person name="Pacheco R."/>
            <person name="Padilla G."/>
            <person name="Ferreira P."/>
            <person name="Barriuso J."/>
            <person name="Kellner H."/>
            <person name="Castanera R."/>
            <person name="Alfaro M."/>
            <person name="Ramirez L."/>
            <person name="Pisabarro A.G."/>
            <person name="Kuo A."/>
            <person name="Tritt A."/>
            <person name="Lipzen A."/>
            <person name="He G."/>
            <person name="Yan M."/>
            <person name="Ng V."/>
            <person name="Cullen D."/>
            <person name="Martin F."/>
            <person name="Rosso M.-N."/>
            <person name="Henrissat B."/>
            <person name="Hibbett D."/>
            <person name="Martinez A.T."/>
            <person name="Grigoriev I.V."/>
        </authorList>
    </citation>
    <scope>NUCLEOTIDE SEQUENCE</scope>
    <source>
        <strain evidence="1">AH 40177</strain>
    </source>
</reference>
<protein>
    <submittedName>
        <fullName evidence="1">Uncharacterized protein</fullName>
    </submittedName>
</protein>
<dbReference type="OrthoDB" id="3242031at2759"/>
<dbReference type="EMBL" id="JADNRY010000083">
    <property type="protein sequence ID" value="KAF9066701.1"/>
    <property type="molecule type" value="Genomic_DNA"/>
</dbReference>
<evidence type="ECO:0000313" key="1">
    <source>
        <dbReference type="EMBL" id="KAF9066701.1"/>
    </source>
</evidence>
<dbReference type="Proteomes" id="UP000772434">
    <property type="component" value="Unassembled WGS sequence"/>
</dbReference>
<gene>
    <name evidence="1" type="ORF">BDP27DRAFT_1384231</name>
</gene>
<evidence type="ECO:0000313" key="2">
    <source>
        <dbReference type="Proteomes" id="UP000772434"/>
    </source>
</evidence>
<name>A0A9P5PNU5_9AGAR</name>
<proteinExistence type="predicted"/>
<comment type="caution">
    <text evidence="1">The sequence shown here is derived from an EMBL/GenBank/DDBJ whole genome shotgun (WGS) entry which is preliminary data.</text>
</comment>